<keyword evidence="5" id="KW-1185">Reference proteome</keyword>
<proteinExistence type="predicted"/>
<gene>
    <name evidence="4" type="ORF">CUMW_148430</name>
</gene>
<comment type="caution">
    <text evidence="4">The sequence shown here is derived from an EMBL/GenBank/DDBJ whole genome shotgun (WGS) entry which is preliminary data.</text>
</comment>
<dbReference type="PROSITE" id="PS50297">
    <property type="entry name" value="ANK_REP_REGION"/>
    <property type="match status" value="3"/>
</dbReference>
<dbReference type="SMART" id="SM00248">
    <property type="entry name" value="ANK"/>
    <property type="match status" value="7"/>
</dbReference>
<dbReference type="InterPro" id="IPR036770">
    <property type="entry name" value="Ankyrin_rpt-contain_sf"/>
</dbReference>
<keyword evidence="2" id="KW-0812">Transmembrane</keyword>
<dbReference type="InterPro" id="IPR002110">
    <property type="entry name" value="Ankyrin_rpt"/>
</dbReference>
<dbReference type="Pfam" id="PF12796">
    <property type="entry name" value="Ank_2"/>
    <property type="match status" value="2"/>
</dbReference>
<feature type="domain" description="PGG" evidence="3">
    <location>
        <begin position="427"/>
        <end position="514"/>
    </location>
</feature>
<dbReference type="Pfam" id="PF13962">
    <property type="entry name" value="PGG"/>
    <property type="match status" value="1"/>
</dbReference>
<evidence type="ECO:0000313" key="4">
    <source>
        <dbReference type="EMBL" id="GAY53326.1"/>
    </source>
</evidence>
<sequence length="520" mass="57544">MEEVLDPAYFEAAIRGNIDDFLFSDIPKQDLHHIFEKVLTDGSSLLHVAAKSGHGEITAKIAQYYPFLINKTNNQGDTPLHCAARAGKLNTATALVDFAKHIPSTSQAPVDLLRMENAMGNTALHEALFMLGRVNVWRTSIAGSSLTMAHSYFLSNPTLAIDDTIKTNIINSLVAIAYFLVSLDPKLSCCKNIEDKSPLSLAIEMGNTDVLEYILRSLPSGISWSSGKSPLQVATKKRNLGVCYLLEVNGYSSLKKNKETLYLIHLACKNGHLNVIVELLKEWRCPSLFVTDNGCNILHFAAKNGHANMVKAIIEIPETNMTMDEVVNKMDEDGNMPLHLASLHGHSQVVYALLRYCGSNPYLKNKQSMTTYKMALREYYMQTSIAEKQEKSMKEKTLSIFLVMTRILKGETMPFLNPLLVGKLSEKEVQDFRKTLLVVAVLILGIAYSASEKMPSLDDAGSSNSGGTFSIQKLKTMIKQFLVFDNVGMNSATIAVLILLWVQIVKHSSTFKMVLVASVL</sequence>
<evidence type="ECO:0000259" key="3">
    <source>
        <dbReference type="Pfam" id="PF13962"/>
    </source>
</evidence>
<dbReference type="Proteomes" id="UP000236630">
    <property type="component" value="Unassembled WGS sequence"/>
</dbReference>
<accession>A0A2H5PLU1</accession>
<keyword evidence="2" id="KW-0472">Membrane</keyword>
<organism evidence="4 5">
    <name type="scientific">Citrus unshiu</name>
    <name type="common">Satsuma mandarin</name>
    <name type="synonym">Citrus nobilis var. unshiu</name>
    <dbReference type="NCBI Taxonomy" id="55188"/>
    <lineage>
        <taxon>Eukaryota</taxon>
        <taxon>Viridiplantae</taxon>
        <taxon>Streptophyta</taxon>
        <taxon>Embryophyta</taxon>
        <taxon>Tracheophyta</taxon>
        <taxon>Spermatophyta</taxon>
        <taxon>Magnoliopsida</taxon>
        <taxon>eudicotyledons</taxon>
        <taxon>Gunneridae</taxon>
        <taxon>Pentapetalae</taxon>
        <taxon>rosids</taxon>
        <taxon>malvids</taxon>
        <taxon>Sapindales</taxon>
        <taxon>Rutaceae</taxon>
        <taxon>Aurantioideae</taxon>
        <taxon>Citrus</taxon>
    </lineage>
</organism>
<dbReference type="AlphaFoldDB" id="A0A2H5PLU1"/>
<dbReference type="SUPFAM" id="SSF48403">
    <property type="entry name" value="Ankyrin repeat"/>
    <property type="match status" value="2"/>
</dbReference>
<feature type="repeat" description="ANK" evidence="1">
    <location>
        <begin position="75"/>
        <end position="107"/>
    </location>
</feature>
<protein>
    <recommendedName>
        <fullName evidence="3">PGG domain-containing protein</fullName>
    </recommendedName>
</protein>
<evidence type="ECO:0000256" key="2">
    <source>
        <dbReference type="SAM" id="Phobius"/>
    </source>
</evidence>
<evidence type="ECO:0000256" key="1">
    <source>
        <dbReference type="PROSITE-ProRule" id="PRU00023"/>
    </source>
</evidence>
<keyword evidence="1" id="KW-0040">ANK repeat</keyword>
<dbReference type="PANTHER" id="PTHR24121:SF22">
    <property type="entry name" value="PROTEIN ACCELERATED CELL DEATH 6-LIKE"/>
    <property type="match status" value="1"/>
</dbReference>
<feature type="repeat" description="ANK" evidence="1">
    <location>
        <begin position="293"/>
        <end position="315"/>
    </location>
</feature>
<reference evidence="4 5" key="1">
    <citation type="journal article" date="2017" name="Front. Genet.">
        <title>Draft sequencing of the heterozygous diploid genome of Satsuma (Citrus unshiu Marc.) using a hybrid assembly approach.</title>
        <authorList>
            <person name="Shimizu T."/>
            <person name="Tanizawa Y."/>
            <person name="Mochizuki T."/>
            <person name="Nagasaki H."/>
            <person name="Yoshioka T."/>
            <person name="Toyoda A."/>
            <person name="Fujiyama A."/>
            <person name="Kaminuma E."/>
            <person name="Nakamura Y."/>
        </authorList>
    </citation>
    <scope>NUCLEOTIDE SEQUENCE [LARGE SCALE GENOMIC DNA]</scope>
    <source>
        <strain evidence="5">cv. Miyagawa wase</strain>
    </source>
</reference>
<name>A0A2H5PLU1_CITUN</name>
<evidence type="ECO:0000313" key="5">
    <source>
        <dbReference type="Proteomes" id="UP000236630"/>
    </source>
</evidence>
<keyword evidence="2" id="KW-1133">Transmembrane helix</keyword>
<dbReference type="PROSITE" id="PS50088">
    <property type="entry name" value="ANK_REPEAT"/>
    <property type="match status" value="3"/>
</dbReference>
<feature type="transmembrane region" description="Helical" evidence="2">
    <location>
        <begin position="481"/>
        <end position="504"/>
    </location>
</feature>
<dbReference type="InterPro" id="IPR026961">
    <property type="entry name" value="PGG_dom"/>
</dbReference>
<dbReference type="EMBL" id="BDQV01000090">
    <property type="protein sequence ID" value="GAY53326.1"/>
    <property type="molecule type" value="Genomic_DNA"/>
</dbReference>
<dbReference type="Gene3D" id="1.25.40.20">
    <property type="entry name" value="Ankyrin repeat-containing domain"/>
    <property type="match status" value="3"/>
</dbReference>
<feature type="repeat" description="ANK" evidence="1">
    <location>
        <begin position="333"/>
        <end position="366"/>
    </location>
</feature>
<dbReference type="STRING" id="55188.A0A2H5PLU1"/>
<dbReference type="PANTHER" id="PTHR24121">
    <property type="entry name" value="NO MECHANORECEPTOR POTENTIAL C, ISOFORM D-RELATED"/>
    <property type="match status" value="1"/>
</dbReference>
<feature type="non-terminal residue" evidence="4">
    <location>
        <position position="520"/>
    </location>
</feature>